<keyword evidence="3" id="KW-1185">Reference proteome</keyword>
<evidence type="ECO:0000313" key="2">
    <source>
        <dbReference type="EMBL" id="CUS14187.1"/>
    </source>
</evidence>
<feature type="region of interest" description="Disordered" evidence="1">
    <location>
        <begin position="355"/>
        <end position="410"/>
    </location>
</feature>
<organism evidence="2 3">
    <name type="scientific">Tuber aestivum</name>
    <name type="common">summer truffle</name>
    <dbReference type="NCBI Taxonomy" id="59557"/>
    <lineage>
        <taxon>Eukaryota</taxon>
        <taxon>Fungi</taxon>
        <taxon>Dikarya</taxon>
        <taxon>Ascomycota</taxon>
        <taxon>Pezizomycotina</taxon>
        <taxon>Pezizomycetes</taxon>
        <taxon>Pezizales</taxon>
        <taxon>Tuberaceae</taxon>
        <taxon>Tuber</taxon>
    </lineage>
</organism>
<reference evidence="2" key="1">
    <citation type="submission" date="2015-10" db="EMBL/GenBank/DDBJ databases">
        <authorList>
            <person name="Regsiter A."/>
            <person name="william w."/>
        </authorList>
    </citation>
    <scope>NUCLEOTIDE SEQUENCE</scope>
    <source>
        <strain evidence="2">Montdore</strain>
    </source>
</reference>
<dbReference type="EMBL" id="LN890961">
    <property type="protein sequence ID" value="CUS14187.1"/>
    <property type="molecule type" value="Genomic_DNA"/>
</dbReference>
<name>A0A292Q682_9PEZI</name>
<proteinExistence type="predicted"/>
<evidence type="ECO:0000256" key="1">
    <source>
        <dbReference type="SAM" id="MobiDB-lite"/>
    </source>
</evidence>
<accession>A0A292Q682</accession>
<dbReference type="AlphaFoldDB" id="A0A292Q682"/>
<evidence type="ECO:0000313" key="3">
    <source>
        <dbReference type="Proteomes" id="UP001412239"/>
    </source>
</evidence>
<protein>
    <submittedName>
        <fullName evidence="2">Uncharacterized protein</fullName>
    </submittedName>
</protein>
<feature type="compositionally biased region" description="Basic and acidic residues" evidence="1">
    <location>
        <begin position="392"/>
        <end position="405"/>
    </location>
</feature>
<dbReference type="Proteomes" id="UP001412239">
    <property type="component" value="Unassembled WGS sequence"/>
</dbReference>
<feature type="region of interest" description="Disordered" evidence="1">
    <location>
        <begin position="1"/>
        <end position="25"/>
    </location>
</feature>
<sequence length="502" mass="54608">MATARISFPPGLTTRPGGAGTRPFPETASRCQQLISMISASSDPLEHSQLVNELAALSLSLSSQLTASKTVLDMEAVRLANAQAINDDLRKKLAATEDALATTASMLAVQAANAVSAHASLEDERAIATAVIRELVVKEDALQTATAMLNAQNSNLESAHASLHEKDQEIIQKNREIYAKNIEIQQMQRAGEARNSRFTSHRMEFPELNTGAVRNLFPSSSDGEGSGSLVGQRSLVLKAQNAALIAALAEKVNLLSVEEHRTASLRNLLNESIIEVGRWKMCLEEATNQTRHTLPENTHPRAARSGPQSSNVQIARLKEALAEKTNLLKVEEHRSSNLRNLLNESIIEVGRLKTCSGSAGDATRPPILDSPQHIQDVPGTPTGQKIHHHEKPRQADKAPYSDHKKGLQHAEQIEDREAEVNAADEGGSLTDEENGMALSTASTQVQNGESFIWFSEGALLMNEEPGSEHATVNTEFSNERPSVAYTDEDNFYTFKSGPRWSI</sequence>
<gene>
    <name evidence="2" type="ORF">GSTUAT00001700001</name>
</gene>